<evidence type="ECO:0000256" key="4">
    <source>
        <dbReference type="RuleBase" id="RU366034"/>
    </source>
</evidence>
<evidence type="ECO:0000313" key="6">
    <source>
        <dbReference type="Proteomes" id="UP001590951"/>
    </source>
</evidence>
<evidence type="ECO:0000313" key="5">
    <source>
        <dbReference type="EMBL" id="KAL2048045.1"/>
    </source>
</evidence>
<sequence length="437" mass="49968">MDQQTNASSLNKERPCLSRLAAVQDSSDISQIKFAHDPVPNLPSYLDAKDVPFPKVVDKATRRFQRHGLRVQPREAKLPYRSTLDAANESRFWRQALEGSRMLLQLLADDHSTTDIMVGRGVTMAKLAQRELRPEFEHRFCKATSYMYPFADEERTKLLAASMVMMFLFDDKGEETSDSTLKPFVEDFVNRINNFKDHSASDSLLQRHTDAVMLGFRNADLVAGNAGKEVIDMMSKSFRHMRPKMQFRSLRQYLQFRHDNVGANYVLAAVKFSICSNIDLSDPRLNRYLTLVKDHLAIINDMASYDKEKLDFDSGASTDMINIVDVIQQIMSLTDTNSAKTMAYAYQLQTEAWLIEELRRLENEEQLDLEQWQYLEATYVCAAGNVFFSMTSSRYGGEAARLHPSYDLNSTTAPGMTKKRPLNDLMEDRAGKLIRTQ</sequence>
<keyword evidence="4" id="KW-0479">Metal-binding</keyword>
<dbReference type="EMBL" id="JBHFEH010000084">
    <property type="protein sequence ID" value="KAL2048045.1"/>
    <property type="molecule type" value="Genomic_DNA"/>
</dbReference>
<evidence type="ECO:0000256" key="2">
    <source>
        <dbReference type="ARBA" id="ARBA00006333"/>
    </source>
</evidence>
<dbReference type="InterPro" id="IPR034686">
    <property type="entry name" value="Terpene_cyclase-like_2"/>
</dbReference>
<dbReference type="SUPFAM" id="SSF48576">
    <property type="entry name" value="Terpenoid synthases"/>
    <property type="match status" value="1"/>
</dbReference>
<keyword evidence="4" id="KW-0456">Lyase</keyword>
<comment type="similarity">
    <text evidence="2 4">Belongs to the terpene synthase family.</text>
</comment>
<dbReference type="Gene3D" id="1.10.600.10">
    <property type="entry name" value="Farnesyl Diphosphate Synthase"/>
    <property type="match status" value="1"/>
</dbReference>
<dbReference type="Pfam" id="PF19086">
    <property type="entry name" value="Terpene_syn_C_2"/>
    <property type="match status" value="1"/>
</dbReference>
<evidence type="ECO:0000256" key="1">
    <source>
        <dbReference type="ARBA" id="ARBA00001946"/>
    </source>
</evidence>
<gene>
    <name evidence="5" type="ORF">ABVK25_011082</name>
</gene>
<keyword evidence="6" id="KW-1185">Reference proteome</keyword>
<name>A0ABR4AS12_9LECA</name>
<keyword evidence="3 4" id="KW-0460">Magnesium</keyword>
<organism evidence="5 6">
    <name type="scientific">Lepraria finkii</name>
    <dbReference type="NCBI Taxonomy" id="1340010"/>
    <lineage>
        <taxon>Eukaryota</taxon>
        <taxon>Fungi</taxon>
        <taxon>Dikarya</taxon>
        <taxon>Ascomycota</taxon>
        <taxon>Pezizomycotina</taxon>
        <taxon>Lecanoromycetes</taxon>
        <taxon>OSLEUM clade</taxon>
        <taxon>Lecanoromycetidae</taxon>
        <taxon>Lecanorales</taxon>
        <taxon>Lecanorineae</taxon>
        <taxon>Stereocaulaceae</taxon>
        <taxon>Lepraria</taxon>
    </lineage>
</organism>
<dbReference type="PANTHER" id="PTHR35201">
    <property type="entry name" value="TERPENE SYNTHASE"/>
    <property type="match status" value="1"/>
</dbReference>
<comment type="cofactor">
    <cofactor evidence="1 4">
        <name>Mg(2+)</name>
        <dbReference type="ChEBI" id="CHEBI:18420"/>
    </cofactor>
</comment>
<dbReference type="EC" id="4.2.3.-" evidence="4"/>
<comment type="caution">
    <text evidence="5">The sequence shown here is derived from an EMBL/GenBank/DDBJ whole genome shotgun (WGS) entry which is preliminary data.</text>
</comment>
<proteinExistence type="inferred from homology"/>
<dbReference type="InterPro" id="IPR008949">
    <property type="entry name" value="Isoprenoid_synthase_dom_sf"/>
</dbReference>
<evidence type="ECO:0000256" key="3">
    <source>
        <dbReference type="ARBA" id="ARBA00022842"/>
    </source>
</evidence>
<dbReference type="Proteomes" id="UP001590951">
    <property type="component" value="Unassembled WGS sequence"/>
</dbReference>
<protein>
    <recommendedName>
        <fullName evidence="4">Terpene synthase</fullName>
        <ecNumber evidence="4">4.2.3.-</ecNumber>
    </recommendedName>
</protein>
<accession>A0ABR4AS12</accession>
<dbReference type="PANTHER" id="PTHR35201:SF4">
    <property type="entry name" value="BETA-PINACENE SYNTHASE-RELATED"/>
    <property type="match status" value="1"/>
</dbReference>
<reference evidence="5 6" key="1">
    <citation type="submission" date="2024-09" db="EMBL/GenBank/DDBJ databases">
        <title>Rethinking Asexuality: The Enigmatic Case of Functional Sexual Genes in Lepraria (Stereocaulaceae).</title>
        <authorList>
            <person name="Doellman M."/>
            <person name="Sun Y."/>
            <person name="Barcenas-Pena A."/>
            <person name="Lumbsch H.T."/>
            <person name="Grewe F."/>
        </authorList>
    </citation>
    <scope>NUCLEOTIDE SEQUENCE [LARGE SCALE GENOMIC DNA]</scope>
    <source>
        <strain evidence="5 6">Grewe 0041</strain>
    </source>
</reference>